<dbReference type="Proteomes" id="UP000680625">
    <property type="component" value="Chromosome"/>
</dbReference>
<sequence length="656" mass="72165">MSTPIRNSTPDRFLASIPQYPLEDGEVSFSNRSSLLSNVSSNDSESNLESNATESLRLSDLQSIQESIDTTSSASPVTSLVSVSITSESDVSYGDSTHLFTHGREHPSTHGYHVPIFDAVYESPTISPTPAPLVGVGYTNGSQSGYYGAQNEAMHLSQLLGGREVVGIYNDGSGRFSSFFCRRDPNNISPVSQAILDTWDAFFASHPGGSVFIHYFFGNGAEHIQEAIQRTRHARNIVLVGICPSHYPNHPRSFYFRVPGDFFSCMDAEGFSRSGVTTLPYSSASLGFFWVHFHDPAFNNAIVNTFMLTAGVDAVATNVTSESSVVEIGESSPLNGNDREESFGVVGYSVQGVSITRSSSPNVFARIQTLINMPDSDVQAEEIALPPQNFLDRAAEVVTNIMRVSDAASILWIFPIVDNNLNGALLAVSILFFGIDGICSVFLMLTNPRARRERYRNMRIAALCFRAFGPVVNLYDVINNIRMAARSTITQCTVALYGLVTFFGWTMLGRDLLEYTAPGLRDVLFNRCLRWFGNNGDQNNEQTESQNRGRVRVRRQNVDSHYRVIGIVNTTVFGIFLTFLSAMTTLGGLEVAPSCRYNATTNTTIDIIPTGNVSFIEGFSNGRAYAVSQATHMVFSFLAMMIYAMSLIRMLRSNNR</sequence>
<feature type="transmembrane region" description="Helical" evidence="1">
    <location>
        <begin position="424"/>
        <end position="445"/>
    </location>
</feature>
<gene>
    <name evidence="2" type="ORF">H9Q19_01730</name>
</gene>
<dbReference type="Pfam" id="PF05095">
    <property type="entry name" value="DUF687"/>
    <property type="match status" value="1"/>
</dbReference>
<evidence type="ECO:0000256" key="1">
    <source>
        <dbReference type="SAM" id="Phobius"/>
    </source>
</evidence>
<keyword evidence="1" id="KW-0472">Membrane</keyword>
<name>A0ABX8CIK6_9CHLA</name>
<keyword evidence="1" id="KW-0812">Transmembrane</keyword>
<reference evidence="2 3" key="1">
    <citation type="submission" date="2020-08" db="EMBL/GenBank/DDBJ databases">
        <title>Isolation and characterization of novel Chlamydia from Siamese crocodiles (Crocodylus siamensis).</title>
        <authorList>
            <person name="Sariya L."/>
        </authorList>
    </citation>
    <scope>NUCLEOTIDE SEQUENCE [LARGE SCALE GENOMIC DNA]</scope>
    <source>
        <strain evidence="2 3">No. 12</strain>
    </source>
</reference>
<evidence type="ECO:0000313" key="3">
    <source>
        <dbReference type="Proteomes" id="UP000680625"/>
    </source>
</evidence>
<keyword evidence="1" id="KW-1133">Transmembrane helix</keyword>
<feature type="transmembrane region" description="Helical" evidence="1">
    <location>
        <begin position="630"/>
        <end position="651"/>
    </location>
</feature>
<dbReference type="EMBL" id="CP060791">
    <property type="protein sequence ID" value="QVE49412.1"/>
    <property type="molecule type" value="Genomic_DNA"/>
</dbReference>
<dbReference type="InterPro" id="IPR007787">
    <property type="entry name" value="DUF687"/>
</dbReference>
<organism evidence="2 3">
    <name type="scientific">Chlamydia crocodili</name>
    <dbReference type="NCBI Taxonomy" id="2766982"/>
    <lineage>
        <taxon>Bacteria</taxon>
        <taxon>Pseudomonadati</taxon>
        <taxon>Chlamydiota</taxon>
        <taxon>Chlamydiia</taxon>
        <taxon>Chlamydiales</taxon>
        <taxon>Chlamydiaceae</taxon>
        <taxon>Chlamydia/Chlamydophila group</taxon>
        <taxon>Chlamydia</taxon>
    </lineage>
</organism>
<dbReference type="GeneID" id="301704311"/>
<feature type="transmembrane region" description="Helical" evidence="1">
    <location>
        <begin position="562"/>
        <end position="583"/>
    </location>
</feature>
<proteinExistence type="predicted"/>
<evidence type="ECO:0000313" key="2">
    <source>
        <dbReference type="EMBL" id="QVE49412.1"/>
    </source>
</evidence>
<dbReference type="RefSeq" id="WP_213241672.1">
    <property type="nucleotide sequence ID" value="NZ_CP060791.1"/>
</dbReference>
<keyword evidence="3" id="KW-1185">Reference proteome</keyword>
<accession>A0ABX8CIK6</accession>
<protein>
    <submittedName>
        <fullName evidence="2">DUF687 family protein</fullName>
    </submittedName>
</protein>